<evidence type="ECO:0000256" key="8">
    <source>
        <dbReference type="SAM" id="Phobius"/>
    </source>
</evidence>
<dbReference type="EMBL" id="CP023699">
    <property type="protein sequence ID" value="QEU91889.1"/>
    <property type="molecule type" value="Genomic_DNA"/>
</dbReference>
<feature type="transmembrane region" description="Helical" evidence="8">
    <location>
        <begin position="109"/>
        <end position="127"/>
    </location>
</feature>
<feature type="transmembrane region" description="Helical" evidence="8">
    <location>
        <begin position="183"/>
        <end position="201"/>
    </location>
</feature>
<feature type="compositionally biased region" description="Basic and acidic residues" evidence="7">
    <location>
        <begin position="8"/>
        <end position="18"/>
    </location>
</feature>
<sequence length="321" mass="31781">MRGSGGRGAEEGSGRRGGAEGSGGRSAAPGSGGRGDAQGPGKSDGRAARVAAGLVLAQIVSLQFGSALAKGTYGQVGPTALAGMRLGFAALVLWVVVRPRLARLTAAQWWAAAGLGVVFAGMNAAYFQAIRHLPLGVAATLELLGPLALALALSRRAAHLLSGLLALAGVLLLAVPGGALPGVGVVAGAAAALCRAGYVVLNQRVGRLFPGWDGLTVALGIGACLLVPVAAAVDGRSVVAHPALLGTGFLVALLSSLIPYSLDMLALRRIGARTFGVLLALGPAVGAGVGFVVLGERLGLREYGAMALVVAAGAWSVRTAE</sequence>
<feature type="transmembrane region" description="Helical" evidence="8">
    <location>
        <begin position="274"/>
        <end position="294"/>
    </location>
</feature>
<evidence type="ECO:0000256" key="5">
    <source>
        <dbReference type="ARBA" id="ARBA00022989"/>
    </source>
</evidence>
<organism evidence="10 11">
    <name type="scientific">Streptomyces kanamyceticus</name>
    <dbReference type="NCBI Taxonomy" id="1967"/>
    <lineage>
        <taxon>Bacteria</taxon>
        <taxon>Bacillati</taxon>
        <taxon>Actinomycetota</taxon>
        <taxon>Actinomycetes</taxon>
        <taxon>Kitasatosporales</taxon>
        <taxon>Streptomycetaceae</taxon>
        <taxon>Streptomyces</taxon>
    </lineage>
</organism>
<dbReference type="Proteomes" id="UP000325529">
    <property type="component" value="Chromosome"/>
</dbReference>
<dbReference type="AlphaFoldDB" id="A0A5J6G8S4"/>
<comment type="subcellular location">
    <subcellularLocation>
        <location evidence="1">Cell membrane</location>
        <topology evidence="1">Multi-pass membrane protein</topology>
    </subcellularLocation>
</comment>
<evidence type="ECO:0000256" key="2">
    <source>
        <dbReference type="ARBA" id="ARBA00007362"/>
    </source>
</evidence>
<dbReference type="InterPro" id="IPR000620">
    <property type="entry name" value="EamA_dom"/>
</dbReference>
<dbReference type="KEGG" id="ska:CP970_14220"/>
<feature type="transmembrane region" description="Helical" evidence="8">
    <location>
        <begin position="239"/>
        <end position="262"/>
    </location>
</feature>
<dbReference type="InterPro" id="IPR051258">
    <property type="entry name" value="Diverse_Substrate_Transporter"/>
</dbReference>
<protein>
    <recommendedName>
        <fullName evidence="9">EamA domain-containing protein</fullName>
    </recommendedName>
</protein>
<evidence type="ECO:0000256" key="4">
    <source>
        <dbReference type="ARBA" id="ARBA00022692"/>
    </source>
</evidence>
<feature type="region of interest" description="Disordered" evidence="7">
    <location>
        <begin position="1"/>
        <end position="45"/>
    </location>
</feature>
<dbReference type="PANTHER" id="PTHR42920:SF11">
    <property type="entry name" value="INNER MEMBRANE PROTEIN YTFF"/>
    <property type="match status" value="1"/>
</dbReference>
<dbReference type="InterPro" id="IPR037185">
    <property type="entry name" value="EmrE-like"/>
</dbReference>
<evidence type="ECO:0000313" key="11">
    <source>
        <dbReference type="Proteomes" id="UP000325529"/>
    </source>
</evidence>
<evidence type="ECO:0000256" key="7">
    <source>
        <dbReference type="SAM" id="MobiDB-lite"/>
    </source>
</evidence>
<evidence type="ECO:0000313" key="10">
    <source>
        <dbReference type="EMBL" id="QEU91889.1"/>
    </source>
</evidence>
<evidence type="ECO:0000256" key="3">
    <source>
        <dbReference type="ARBA" id="ARBA00022475"/>
    </source>
</evidence>
<feature type="transmembrane region" description="Helical" evidence="8">
    <location>
        <begin position="133"/>
        <end position="153"/>
    </location>
</feature>
<dbReference type="Pfam" id="PF00892">
    <property type="entry name" value="EamA"/>
    <property type="match status" value="1"/>
</dbReference>
<gene>
    <name evidence="10" type="ORF">CP970_14220</name>
</gene>
<feature type="domain" description="EamA" evidence="9">
    <location>
        <begin position="184"/>
        <end position="312"/>
    </location>
</feature>
<reference evidence="10 11" key="1">
    <citation type="submission" date="2017-09" db="EMBL/GenBank/DDBJ databases">
        <authorList>
            <person name="Lee N."/>
            <person name="Cho B.-K."/>
        </authorList>
    </citation>
    <scope>NUCLEOTIDE SEQUENCE [LARGE SCALE GENOMIC DNA]</scope>
    <source>
        <strain evidence="10 11">ATCC 12853</strain>
    </source>
</reference>
<keyword evidence="5 8" id="KW-1133">Transmembrane helix</keyword>
<evidence type="ECO:0000256" key="1">
    <source>
        <dbReference type="ARBA" id="ARBA00004651"/>
    </source>
</evidence>
<keyword evidence="11" id="KW-1185">Reference proteome</keyword>
<keyword evidence="4 8" id="KW-0812">Transmembrane</keyword>
<dbReference type="GO" id="GO:0005886">
    <property type="term" value="C:plasma membrane"/>
    <property type="evidence" value="ECO:0007669"/>
    <property type="project" value="UniProtKB-SubCell"/>
</dbReference>
<dbReference type="PANTHER" id="PTHR42920">
    <property type="entry name" value="OS03G0707200 PROTEIN-RELATED"/>
    <property type="match status" value="1"/>
</dbReference>
<feature type="transmembrane region" description="Helical" evidence="8">
    <location>
        <begin position="160"/>
        <end position="177"/>
    </location>
</feature>
<accession>A0A5J6G8S4</accession>
<keyword evidence="3" id="KW-1003">Cell membrane</keyword>
<name>A0A5J6G8S4_STRKN</name>
<feature type="transmembrane region" description="Helical" evidence="8">
    <location>
        <begin position="75"/>
        <end position="97"/>
    </location>
</feature>
<comment type="similarity">
    <text evidence="2">Belongs to the EamA transporter family.</text>
</comment>
<feature type="compositionally biased region" description="Gly residues" evidence="7">
    <location>
        <begin position="19"/>
        <end position="38"/>
    </location>
</feature>
<proteinExistence type="inferred from homology"/>
<evidence type="ECO:0000259" key="9">
    <source>
        <dbReference type="Pfam" id="PF00892"/>
    </source>
</evidence>
<feature type="transmembrane region" description="Helical" evidence="8">
    <location>
        <begin position="50"/>
        <end position="69"/>
    </location>
</feature>
<keyword evidence="6 8" id="KW-0472">Membrane</keyword>
<feature type="transmembrane region" description="Helical" evidence="8">
    <location>
        <begin position="213"/>
        <end position="233"/>
    </location>
</feature>
<evidence type="ECO:0000256" key="6">
    <source>
        <dbReference type="ARBA" id="ARBA00023136"/>
    </source>
</evidence>
<dbReference type="SUPFAM" id="SSF103481">
    <property type="entry name" value="Multidrug resistance efflux transporter EmrE"/>
    <property type="match status" value="2"/>
</dbReference>